<feature type="domain" description="EF-hand" evidence="10">
    <location>
        <begin position="203"/>
        <end position="238"/>
    </location>
</feature>
<dbReference type="InterPro" id="IPR002048">
    <property type="entry name" value="EF_hand_dom"/>
</dbReference>
<dbReference type="PANTHER" id="PTHR11003">
    <property type="entry name" value="POTASSIUM CHANNEL, SUBFAMILY K"/>
    <property type="match status" value="1"/>
</dbReference>
<keyword evidence="2" id="KW-0813">Transport</keyword>
<keyword evidence="3 9" id="KW-0812">Transmembrane</keyword>
<evidence type="ECO:0000256" key="2">
    <source>
        <dbReference type="ARBA" id="ARBA00022448"/>
    </source>
</evidence>
<dbReference type="Pfam" id="PF13499">
    <property type="entry name" value="EF-hand_7"/>
    <property type="match status" value="1"/>
</dbReference>
<evidence type="ECO:0000256" key="3">
    <source>
        <dbReference type="ARBA" id="ARBA00022692"/>
    </source>
</evidence>
<evidence type="ECO:0000256" key="8">
    <source>
        <dbReference type="ARBA" id="ARBA00023303"/>
    </source>
</evidence>
<comment type="subcellular location">
    <subcellularLocation>
        <location evidence="1">Membrane</location>
        <topology evidence="1">Multi-pass membrane protein</topology>
    </subcellularLocation>
</comment>
<dbReference type="SMART" id="SM00054">
    <property type="entry name" value="EFh"/>
    <property type="match status" value="2"/>
</dbReference>
<keyword evidence="5 9" id="KW-1133">Transmembrane helix</keyword>
<evidence type="ECO:0000256" key="5">
    <source>
        <dbReference type="ARBA" id="ARBA00022989"/>
    </source>
</evidence>
<dbReference type="PROSITE" id="PS50222">
    <property type="entry name" value="EF_HAND_2"/>
    <property type="match status" value="2"/>
</dbReference>
<evidence type="ECO:0000256" key="7">
    <source>
        <dbReference type="ARBA" id="ARBA00023136"/>
    </source>
</evidence>
<dbReference type="InterPro" id="IPR003280">
    <property type="entry name" value="2pore_dom_K_chnl"/>
</dbReference>
<feature type="transmembrane region" description="Helical" evidence="9">
    <location>
        <begin position="171"/>
        <end position="191"/>
    </location>
</feature>
<feature type="domain" description="EF-hand" evidence="10">
    <location>
        <begin position="242"/>
        <end position="277"/>
    </location>
</feature>
<dbReference type="Pfam" id="PF07885">
    <property type="entry name" value="Ion_trans_2"/>
    <property type="match status" value="2"/>
</dbReference>
<dbReference type="PRINTS" id="PR01333">
    <property type="entry name" value="2POREKCHANEL"/>
</dbReference>
<dbReference type="GO" id="GO:0030322">
    <property type="term" value="P:stabilization of membrane potential"/>
    <property type="evidence" value="ECO:0007669"/>
    <property type="project" value="TreeGrafter"/>
</dbReference>
<dbReference type="InterPro" id="IPR011992">
    <property type="entry name" value="EF-hand-dom_pair"/>
</dbReference>
<keyword evidence="6" id="KW-0406">Ion transport</keyword>
<keyword evidence="8" id="KW-0407">Ion channel</keyword>
<dbReference type="GO" id="GO:0005509">
    <property type="term" value="F:calcium ion binding"/>
    <property type="evidence" value="ECO:0007669"/>
    <property type="project" value="InterPro"/>
</dbReference>
<dbReference type="PROSITE" id="PS00018">
    <property type="entry name" value="EF_HAND_1"/>
    <property type="match status" value="2"/>
</dbReference>
<gene>
    <name evidence="11" type="ORF">AB1Y20_021406</name>
</gene>
<dbReference type="GO" id="GO:0005886">
    <property type="term" value="C:plasma membrane"/>
    <property type="evidence" value="ECO:0007669"/>
    <property type="project" value="TreeGrafter"/>
</dbReference>
<evidence type="ECO:0000259" key="10">
    <source>
        <dbReference type="PROSITE" id="PS50222"/>
    </source>
</evidence>
<dbReference type="InterPro" id="IPR018247">
    <property type="entry name" value="EF_Hand_1_Ca_BS"/>
</dbReference>
<evidence type="ECO:0000256" key="4">
    <source>
        <dbReference type="ARBA" id="ARBA00022837"/>
    </source>
</evidence>
<dbReference type="GO" id="GO:0022841">
    <property type="term" value="F:potassium ion leak channel activity"/>
    <property type="evidence" value="ECO:0007669"/>
    <property type="project" value="TreeGrafter"/>
</dbReference>
<dbReference type="GO" id="GO:0015271">
    <property type="term" value="F:outward rectifier potassium channel activity"/>
    <property type="evidence" value="ECO:0007669"/>
    <property type="project" value="TreeGrafter"/>
</dbReference>
<name>A0AB34JM01_PRYPA</name>
<proteinExistence type="predicted"/>
<dbReference type="Gene3D" id="1.10.238.10">
    <property type="entry name" value="EF-hand"/>
    <property type="match status" value="1"/>
</dbReference>
<evidence type="ECO:0000256" key="9">
    <source>
        <dbReference type="SAM" id="Phobius"/>
    </source>
</evidence>
<dbReference type="Proteomes" id="UP001515480">
    <property type="component" value="Unassembled WGS sequence"/>
</dbReference>
<keyword evidence="7 9" id="KW-0472">Membrane</keyword>
<feature type="transmembrane region" description="Helical" evidence="9">
    <location>
        <begin position="23"/>
        <end position="41"/>
    </location>
</feature>
<dbReference type="Gene3D" id="1.10.287.70">
    <property type="match status" value="2"/>
</dbReference>
<protein>
    <recommendedName>
        <fullName evidence="10">EF-hand domain-containing protein</fullName>
    </recommendedName>
</protein>
<comment type="caution">
    <text evidence="11">The sequence shown here is derived from an EMBL/GenBank/DDBJ whole genome shotgun (WGS) entry which is preliminary data.</text>
</comment>
<keyword evidence="12" id="KW-1185">Reference proteome</keyword>
<keyword evidence="4" id="KW-0106">Calcium</keyword>
<dbReference type="AlphaFoldDB" id="A0AB34JM01"/>
<organism evidence="11 12">
    <name type="scientific">Prymnesium parvum</name>
    <name type="common">Toxic golden alga</name>
    <dbReference type="NCBI Taxonomy" id="97485"/>
    <lineage>
        <taxon>Eukaryota</taxon>
        <taxon>Haptista</taxon>
        <taxon>Haptophyta</taxon>
        <taxon>Prymnesiophyceae</taxon>
        <taxon>Prymnesiales</taxon>
        <taxon>Prymnesiaceae</taxon>
        <taxon>Prymnesium</taxon>
    </lineage>
</organism>
<dbReference type="EMBL" id="JBGBPQ010000007">
    <property type="protein sequence ID" value="KAL1521752.1"/>
    <property type="molecule type" value="Genomic_DNA"/>
</dbReference>
<dbReference type="GO" id="GO:0005737">
    <property type="term" value="C:cytoplasm"/>
    <property type="evidence" value="ECO:0007669"/>
    <property type="project" value="UniProtKB-ARBA"/>
</dbReference>
<feature type="transmembrane region" description="Helical" evidence="9">
    <location>
        <begin position="111"/>
        <end position="130"/>
    </location>
</feature>
<dbReference type="InterPro" id="IPR013099">
    <property type="entry name" value="K_chnl_dom"/>
</dbReference>
<dbReference type="CDD" id="cd00051">
    <property type="entry name" value="EFh"/>
    <property type="match status" value="1"/>
</dbReference>
<accession>A0AB34JM01</accession>
<dbReference type="SUPFAM" id="SSF81324">
    <property type="entry name" value="Voltage-gated potassium channels"/>
    <property type="match status" value="2"/>
</dbReference>
<reference evidence="11 12" key="1">
    <citation type="journal article" date="2024" name="Science">
        <title>Giant polyketide synthase enzymes in the biosynthesis of giant marine polyether toxins.</title>
        <authorList>
            <person name="Fallon T.R."/>
            <person name="Shende V.V."/>
            <person name="Wierzbicki I.H."/>
            <person name="Pendleton A.L."/>
            <person name="Watervoot N.F."/>
            <person name="Auber R.P."/>
            <person name="Gonzalez D.J."/>
            <person name="Wisecaver J.H."/>
            <person name="Moore B.S."/>
        </authorList>
    </citation>
    <scope>NUCLEOTIDE SEQUENCE [LARGE SCALE GENOMIC DNA]</scope>
    <source>
        <strain evidence="11 12">12B1</strain>
    </source>
</reference>
<feature type="transmembrane region" description="Helical" evidence="9">
    <location>
        <begin position="78"/>
        <end position="99"/>
    </location>
</feature>
<dbReference type="SUPFAM" id="SSF47473">
    <property type="entry name" value="EF-hand"/>
    <property type="match status" value="1"/>
</dbReference>
<evidence type="ECO:0000256" key="1">
    <source>
        <dbReference type="ARBA" id="ARBA00004141"/>
    </source>
</evidence>
<sequence>MKAALHSCRPYIPLDATTSLHRYAFWIIAAQLAAGTCFYTYEEGWVWQDALYFCTVALLTVGYGDLAPSTDLSKMFTIVYILLGLSLIATCFGILFARLQDKMESASHAQNFLSALLAMLLCIGSGTALVMTTEGWSLLDSIYWSVVTSSSTGFGDLTIENSTTRLLATPYMLISVGCFAASLGRLGSIIMDIETDRAVRAFVARGVFHDMLQEMDGDGSGSIDMCEFLRYMLIKLGKVKDSDIQMIQDMFDKLDTDRSGTLDVHDIRAEQARLEGTPLPKLVPAKSASITQDSPSFWRWASGVSSLMQDLKKPLMS</sequence>
<dbReference type="PANTHER" id="PTHR11003:SF291">
    <property type="entry name" value="IP11374P"/>
    <property type="match status" value="1"/>
</dbReference>
<evidence type="ECO:0000313" key="12">
    <source>
        <dbReference type="Proteomes" id="UP001515480"/>
    </source>
</evidence>
<evidence type="ECO:0000313" key="11">
    <source>
        <dbReference type="EMBL" id="KAL1521752.1"/>
    </source>
</evidence>
<evidence type="ECO:0000256" key="6">
    <source>
        <dbReference type="ARBA" id="ARBA00023065"/>
    </source>
</evidence>